<evidence type="ECO:0000256" key="14">
    <source>
        <dbReference type="SAM" id="MobiDB-lite"/>
    </source>
</evidence>
<evidence type="ECO:0000256" key="1">
    <source>
        <dbReference type="ARBA" id="ARBA00001946"/>
    </source>
</evidence>
<dbReference type="NCBIfam" id="TIGR01203">
    <property type="entry name" value="HGPRTase"/>
    <property type="match status" value="1"/>
</dbReference>
<comment type="pathway">
    <text evidence="3 13">Purine metabolism; IMP biosynthesis via salvage pathway; IMP from hypoxanthine: step 1/1.</text>
</comment>
<dbReference type="AlphaFoldDB" id="A0ABD3RFF3"/>
<evidence type="ECO:0000256" key="8">
    <source>
        <dbReference type="ARBA" id="ARBA00022679"/>
    </source>
</evidence>
<keyword evidence="9 13" id="KW-0479">Metal-binding</keyword>
<feature type="compositionally biased region" description="Polar residues" evidence="14">
    <location>
        <begin position="58"/>
        <end position="67"/>
    </location>
</feature>
<dbReference type="EC" id="2.4.2.8" evidence="5 13"/>
<comment type="subcellular location">
    <subcellularLocation>
        <location evidence="2 13">Cytoplasm</location>
    </subcellularLocation>
</comment>
<keyword evidence="17" id="KW-1185">Reference proteome</keyword>
<keyword evidence="11 13" id="KW-0547">Nucleotide-binding</keyword>
<feature type="domain" description="Phosphoribosyltransferase" evidence="15">
    <location>
        <begin position="86"/>
        <end position="191"/>
    </location>
</feature>
<comment type="caution">
    <text evidence="16">The sequence shown here is derived from an EMBL/GenBank/DDBJ whole genome shotgun (WGS) entry which is preliminary data.</text>
</comment>
<evidence type="ECO:0000313" key="16">
    <source>
        <dbReference type="EMBL" id="KAL3811797.1"/>
    </source>
</evidence>
<name>A0ABD3RFF3_9STRA</name>
<evidence type="ECO:0000256" key="4">
    <source>
        <dbReference type="ARBA" id="ARBA00008391"/>
    </source>
</evidence>
<evidence type="ECO:0000256" key="5">
    <source>
        <dbReference type="ARBA" id="ARBA00011895"/>
    </source>
</evidence>
<dbReference type="EMBL" id="JALLPB020000234">
    <property type="protein sequence ID" value="KAL3811797.1"/>
    <property type="molecule type" value="Genomic_DNA"/>
</dbReference>
<dbReference type="InterPro" id="IPR000836">
    <property type="entry name" value="PRTase_dom"/>
</dbReference>
<evidence type="ECO:0000256" key="12">
    <source>
        <dbReference type="ARBA" id="ARBA00022842"/>
    </source>
</evidence>
<dbReference type="PANTHER" id="PTHR43340:SF1">
    <property type="entry name" value="HYPOXANTHINE PHOSPHORIBOSYLTRANSFERASE"/>
    <property type="match status" value="1"/>
</dbReference>
<keyword evidence="10 13" id="KW-0660">Purine salvage</keyword>
<accession>A0ABD3RFF3</accession>
<keyword evidence="7 13" id="KW-0328">Glycosyltransferase</keyword>
<evidence type="ECO:0000256" key="9">
    <source>
        <dbReference type="ARBA" id="ARBA00022723"/>
    </source>
</evidence>
<evidence type="ECO:0000259" key="15">
    <source>
        <dbReference type="Pfam" id="PF00156"/>
    </source>
</evidence>
<proteinExistence type="inferred from homology"/>
<comment type="catalytic activity">
    <reaction evidence="13">
        <text>IMP + diphosphate = hypoxanthine + 5-phospho-alpha-D-ribose 1-diphosphate</text>
        <dbReference type="Rhea" id="RHEA:17973"/>
        <dbReference type="ChEBI" id="CHEBI:17368"/>
        <dbReference type="ChEBI" id="CHEBI:33019"/>
        <dbReference type="ChEBI" id="CHEBI:58017"/>
        <dbReference type="ChEBI" id="CHEBI:58053"/>
        <dbReference type="EC" id="2.4.2.8"/>
    </reaction>
</comment>
<evidence type="ECO:0000256" key="13">
    <source>
        <dbReference type="RuleBase" id="RU364099"/>
    </source>
</evidence>
<gene>
    <name evidence="16" type="ORF">ACHAXA_000918</name>
</gene>
<dbReference type="GO" id="GO:0046872">
    <property type="term" value="F:metal ion binding"/>
    <property type="evidence" value="ECO:0007669"/>
    <property type="project" value="UniProtKB-KW"/>
</dbReference>
<evidence type="ECO:0000256" key="3">
    <source>
        <dbReference type="ARBA" id="ARBA00004669"/>
    </source>
</evidence>
<comment type="cofactor">
    <cofactor evidence="1 13">
        <name>Mg(2+)</name>
        <dbReference type="ChEBI" id="CHEBI:18420"/>
    </cofactor>
</comment>
<dbReference type="GO" id="GO:0005737">
    <property type="term" value="C:cytoplasm"/>
    <property type="evidence" value="ECO:0007669"/>
    <property type="project" value="UniProtKB-SubCell"/>
</dbReference>
<evidence type="ECO:0000256" key="6">
    <source>
        <dbReference type="ARBA" id="ARBA00022490"/>
    </source>
</evidence>
<keyword evidence="6 13" id="KW-0963">Cytoplasm</keyword>
<reference evidence="16 17" key="1">
    <citation type="submission" date="2024-10" db="EMBL/GenBank/DDBJ databases">
        <title>Updated reference genomes for cyclostephanoid diatoms.</title>
        <authorList>
            <person name="Roberts W.R."/>
            <person name="Alverson A.J."/>
        </authorList>
    </citation>
    <scope>NUCLEOTIDE SEQUENCE [LARGE SCALE GENOMIC DNA]</scope>
    <source>
        <strain evidence="16 17">AJA228-03</strain>
    </source>
</reference>
<dbReference type="SUPFAM" id="SSF53271">
    <property type="entry name" value="PRTase-like"/>
    <property type="match status" value="1"/>
</dbReference>
<evidence type="ECO:0000313" key="17">
    <source>
        <dbReference type="Proteomes" id="UP001530377"/>
    </source>
</evidence>
<dbReference type="Gene3D" id="3.40.50.2020">
    <property type="match status" value="1"/>
</dbReference>
<organism evidence="16 17">
    <name type="scientific">Cyclostephanos tholiformis</name>
    <dbReference type="NCBI Taxonomy" id="382380"/>
    <lineage>
        <taxon>Eukaryota</taxon>
        <taxon>Sar</taxon>
        <taxon>Stramenopiles</taxon>
        <taxon>Ochrophyta</taxon>
        <taxon>Bacillariophyta</taxon>
        <taxon>Coscinodiscophyceae</taxon>
        <taxon>Thalassiosirophycidae</taxon>
        <taxon>Stephanodiscales</taxon>
        <taxon>Stephanodiscaceae</taxon>
        <taxon>Cyclostephanos</taxon>
    </lineage>
</organism>
<dbReference type="Pfam" id="PF00156">
    <property type="entry name" value="Pribosyltran"/>
    <property type="match status" value="1"/>
</dbReference>
<dbReference type="InterPro" id="IPR029057">
    <property type="entry name" value="PRTase-like"/>
</dbReference>
<dbReference type="GO" id="GO:0000166">
    <property type="term" value="F:nucleotide binding"/>
    <property type="evidence" value="ECO:0007669"/>
    <property type="project" value="UniProtKB-KW"/>
</dbReference>
<keyword evidence="8 13" id="KW-0808">Transferase</keyword>
<evidence type="ECO:0000256" key="2">
    <source>
        <dbReference type="ARBA" id="ARBA00004496"/>
    </source>
</evidence>
<dbReference type="GO" id="GO:0006166">
    <property type="term" value="P:purine ribonucleoside salvage"/>
    <property type="evidence" value="ECO:0007669"/>
    <property type="project" value="UniProtKB-KW"/>
</dbReference>
<dbReference type="CDD" id="cd06223">
    <property type="entry name" value="PRTases_typeI"/>
    <property type="match status" value="1"/>
</dbReference>
<dbReference type="InterPro" id="IPR005904">
    <property type="entry name" value="Hxn_phspho_trans"/>
</dbReference>
<evidence type="ECO:0000256" key="10">
    <source>
        <dbReference type="ARBA" id="ARBA00022726"/>
    </source>
</evidence>
<keyword evidence="12 13" id="KW-0460">Magnesium</keyword>
<dbReference type="InterPro" id="IPR050408">
    <property type="entry name" value="HGPRT"/>
</dbReference>
<evidence type="ECO:0000256" key="7">
    <source>
        <dbReference type="ARBA" id="ARBA00022676"/>
    </source>
</evidence>
<feature type="region of interest" description="Disordered" evidence="14">
    <location>
        <begin position="46"/>
        <end position="81"/>
    </location>
</feature>
<dbReference type="Proteomes" id="UP001530377">
    <property type="component" value="Unassembled WGS sequence"/>
</dbReference>
<dbReference type="PANTHER" id="PTHR43340">
    <property type="entry name" value="HYPOXANTHINE-GUANINE PHOSPHORIBOSYLTRANSFERASE"/>
    <property type="match status" value="1"/>
</dbReference>
<evidence type="ECO:0000256" key="11">
    <source>
        <dbReference type="ARBA" id="ARBA00022741"/>
    </source>
</evidence>
<dbReference type="GO" id="GO:0016757">
    <property type="term" value="F:glycosyltransferase activity"/>
    <property type="evidence" value="ECO:0007669"/>
    <property type="project" value="UniProtKB-KW"/>
</dbReference>
<sequence>MPTKDDVIFPSCVNRDEIDEVLYTPDMIQSRVRDLGVEISNFYDDDWREGEGGGRIETPTSTSASTNIILPSPPPSSSSSSRRRLPLIVVCTLRGAVPFFADLVRCLTVEAEWEFVALSSYGDGTDSSGCVETLLDIRIDVSDRDVLIVEDILDTGHTLRYLIDALRARGPNSVRTAVLLHKTERTIGSLGLVPEFVGYVIPNAFVVGYGLDYAQRYRCLPWIGVLAPWVYNG</sequence>
<comment type="similarity">
    <text evidence="4 13">Belongs to the purine/pyrimidine phosphoribosyltransferase family.</text>
</comment>
<protein>
    <recommendedName>
        <fullName evidence="5 13">Hypoxanthine phosphoribosyltransferase</fullName>
        <ecNumber evidence="5 13">2.4.2.8</ecNumber>
    </recommendedName>
</protein>